<gene>
    <name evidence="1" type="ORF">NPIL_58371</name>
</gene>
<evidence type="ECO:0000313" key="2">
    <source>
        <dbReference type="Proteomes" id="UP000887013"/>
    </source>
</evidence>
<dbReference type="OrthoDB" id="6449066at2759"/>
<dbReference type="Proteomes" id="UP000887013">
    <property type="component" value="Unassembled WGS sequence"/>
</dbReference>
<sequence>MILFYCPAILQKKECACKHVHKASSGQEIEFPRLWKFGGGEKSSGNFWRISQSLASTTTSGPPLLLLSADDLDRGGWRHTVLTGKGPRVSDRMWEKSSDVFDSNVY</sequence>
<comment type="caution">
    <text evidence="1">The sequence shown here is derived from an EMBL/GenBank/DDBJ whole genome shotgun (WGS) entry which is preliminary data.</text>
</comment>
<name>A0A8X6TLB8_NEPPI</name>
<keyword evidence="2" id="KW-1185">Reference proteome</keyword>
<organism evidence="1 2">
    <name type="scientific">Nephila pilipes</name>
    <name type="common">Giant wood spider</name>
    <name type="synonym">Nephila maculata</name>
    <dbReference type="NCBI Taxonomy" id="299642"/>
    <lineage>
        <taxon>Eukaryota</taxon>
        <taxon>Metazoa</taxon>
        <taxon>Ecdysozoa</taxon>
        <taxon>Arthropoda</taxon>
        <taxon>Chelicerata</taxon>
        <taxon>Arachnida</taxon>
        <taxon>Araneae</taxon>
        <taxon>Araneomorphae</taxon>
        <taxon>Entelegynae</taxon>
        <taxon>Araneoidea</taxon>
        <taxon>Nephilidae</taxon>
        <taxon>Nephila</taxon>
    </lineage>
</organism>
<proteinExistence type="predicted"/>
<protein>
    <submittedName>
        <fullName evidence="1">Uncharacterized protein</fullName>
    </submittedName>
</protein>
<accession>A0A8X6TLB8</accession>
<dbReference type="EMBL" id="BMAW01059244">
    <property type="protein sequence ID" value="GFT20266.1"/>
    <property type="molecule type" value="Genomic_DNA"/>
</dbReference>
<evidence type="ECO:0000313" key="1">
    <source>
        <dbReference type="EMBL" id="GFT20266.1"/>
    </source>
</evidence>
<dbReference type="AlphaFoldDB" id="A0A8X6TLB8"/>
<reference evidence="1" key="1">
    <citation type="submission" date="2020-08" db="EMBL/GenBank/DDBJ databases">
        <title>Multicomponent nature underlies the extraordinary mechanical properties of spider dragline silk.</title>
        <authorList>
            <person name="Kono N."/>
            <person name="Nakamura H."/>
            <person name="Mori M."/>
            <person name="Yoshida Y."/>
            <person name="Ohtoshi R."/>
            <person name="Malay A.D."/>
            <person name="Moran D.A.P."/>
            <person name="Tomita M."/>
            <person name="Numata K."/>
            <person name="Arakawa K."/>
        </authorList>
    </citation>
    <scope>NUCLEOTIDE SEQUENCE</scope>
</reference>